<evidence type="ECO:0000313" key="2">
    <source>
        <dbReference type="EMBL" id="NEG69627.1"/>
    </source>
</evidence>
<feature type="transmembrane region" description="Helical" evidence="1">
    <location>
        <begin position="46"/>
        <end position="70"/>
    </location>
</feature>
<protein>
    <recommendedName>
        <fullName evidence="4">DUF2975 domain-containing protein</fullName>
    </recommendedName>
</protein>
<organism evidence="2 3">
    <name type="scientific">Bifidobacterium choloepi</name>
    <dbReference type="NCBI Taxonomy" id="2614131"/>
    <lineage>
        <taxon>Bacteria</taxon>
        <taxon>Bacillati</taxon>
        <taxon>Actinomycetota</taxon>
        <taxon>Actinomycetes</taxon>
        <taxon>Bifidobacteriales</taxon>
        <taxon>Bifidobacteriaceae</taxon>
        <taxon>Bifidobacterium</taxon>
    </lineage>
</organism>
<keyword evidence="3" id="KW-1185">Reference proteome</keyword>
<dbReference type="Proteomes" id="UP000469292">
    <property type="component" value="Unassembled WGS sequence"/>
</dbReference>
<evidence type="ECO:0000256" key="1">
    <source>
        <dbReference type="SAM" id="Phobius"/>
    </source>
</evidence>
<feature type="transmembrane region" description="Helical" evidence="1">
    <location>
        <begin position="90"/>
        <end position="107"/>
    </location>
</feature>
<dbReference type="RefSeq" id="WP_163227174.1">
    <property type="nucleotide sequence ID" value="NZ_VYSG01000001.1"/>
</dbReference>
<keyword evidence="1" id="KW-0812">Transmembrane</keyword>
<evidence type="ECO:0000313" key="3">
    <source>
        <dbReference type="Proteomes" id="UP000469292"/>
    </source>
</evidence>
<evidence type="ECO:0008006" key="4">
    <source>
        <dbReference type="Google" id="ProtNLM"/>
    </source>
</evidence>
<reference evidence="2 3" key="1">
    <citation type="submission" date="2019-09" db="EMBL/GenBank/DDBJ databases">
        <title>Phylogenetic characterization of a novel taxon of the genus Bifidobacterium: Bifidobacterium choloepi sp. nov.</title>
        <authorList>
            <person name="Modesto M."/>
            <person name="Satti M."/>
        </authorList>
    </citation>
    <scope>NUCLEOTIDE SEQUENCE [LARGE SCALE GENOMIC DNA]</scope>
    <source>
        <strain evidence="2 3">BRDM6</strain>
    </source>
</reference>
<dbReference type="PROSITE" id="PS51257">
    <property type="entry name" value="PROKAR_LIPOPROTEIN"/>
    <property type="match status" value="1"/>
</dbReference>
<sequence length="146" mass="15775">MSSRTAKLWLQLLIACMCTVLAVMGCSDMDQAFIAEWPMPMWIRVLVFVSIAIAAILAAIALGLIVEIMYRLIPRRAPVVNVLRHLRNTLGVALAYECVAVATFVIGTGLANFAFILLIVFSVGLLAAAFGFVTTCLRTERAGSLA</sequence>
<accession>A0A6I5MZB4</accession>
<keyword evidence="1" id="KW-0472">Membrane</keyword>
<keyword evidence="1" id="KW-1133">Transmembrane helix</keyword>
<dbReference type="EMBL" id="VYSG01000001">
    <property type="protein sequence ID" value="NEG69627.1"/>
    <property type="molecule type" value="Genomic_DNA"/>
</dbReference>
<proteinExistence type="predicted"/>
<name>A0A6I5MZB4_9BIFI</name>
<gene>
    <name evidence="2" type="ORF">F6S87_03140</name>
</gene>
<comment type="caution">
    <text evidence="2">The sequence shown here is derived from an EMBL/GenBank/DDBJ whole genome shotgun (WGS) entry which is preliminary data.</text>
</comment>
<feature type="transmembrane region" description="Helical" evidence="1">
    <location>
        <begin position="113"/>
        <end position="137"/>
    </location>
</feature>
<dbReference type="AlphaFoldDB" id="A0A6I5MZB4"/>